<evidence type="ECO:0008006" key="3">
    <source>
        <dbReference type="Google" id="ProtNLM"/>
    </source>
</evidence>
<name>A0A2U1JDC5_SMIAN</name>
<comment type="caution">
    <text evidence="1">The sequence shown here is derived from an EMBL/GenBank/DDBJ whole genome shotgun (WGS) entry which is preliminary data.</text>
</comment>
<evidence type="ECO:0000313" key="2">
    <source>
        <dbReference type="Proteomes" id="UP000245591"/>
    </source>
</evidence>
<reference evidence="1 2" key="1">
    <citation type="journal article" date="2018" name="MBio">
        <title>Comparative Genomics Reveals the Core Gene Toolbox for the Fungus-Insect Symbiosis.</title>
        <authorList>
            <person name="Wang Y."/>
            <person name="Stata M."/>
            <person name="Wang W."/>
            <person name="Stajich J.E."/>
            <person name="White M.M."/>
            <person name="Moncalvo J.M."/>
        </authorList>
    </citation>
    <scope>NUCLEOTIDE SEQUENCE [LARGE SCALE GENOMIC DNA]</scope>
    <source>
        <strain evidence="1 2">AUS-126-30</strain>
    </source>
</reference>
<sequence length="123" mass="14464">MDANPKQPLQNQSIVAPTDHIVEIQRYYVGYGWSHTLLVGDSCCWTDDKEKADYKHWLIKNKIINTNMSLRPTKVPIMEIDRTWKPCGTDDGGWVYCSTITKKFSDKPKMDCYIRKRRWHLSI</sequence>
<dbReference type="Proteomes" id="UP000245591">
    <property type="component" value="Unassembled WGS sequence"/>
</dbReference>
<evidence type="ECO:0000313" key="1">
    <source>
        <dbReference type="EMBL" id="PWA03009.1"/>
    </source>
</evidence>
<accession>A0A2U1JDC5</accession>
<protein>
    <recommendedName>
        <fullName evidence="3">Peroxin/Ferlin domain-containing protein</fullName>
    </recommendedName>
</protein>
<dbReference type="EMBL" id="MBFU01000038">
    <property type="protein sequence ID" value="PWA03009.1"/>
    <property type="molecule type" value="Genomic_DNA"/>
</dbReference>
<organism evidence="1 2">
    <name type="scientific">Smittium angustum</name>
    <dbReference type="NCBI Taxonomy" id="133377"/>
    <lineage>
        <taxon>Eukaryota</taxon>
        <taxon>Fungi</taxon>
        <taxon>Fungi incertae sedis</taxon>
        <taxon>Zoopagomycota</taxon>
        <taxon>Kickxellomycotina</taxon>
        <taxon>Harpellomycetes</taxon>
        <taxon>Harpellales</taxon>
        <taxon>Legeriomycetaceae</taxon>
        <taxon>Smittium</taxon>
    </lineage>
</organism>
<gene>
    <name evidence="1" type="ORF">BB558_000849</name>
</gene>
<keyword evidence="2" id="KW-1185">Reference proteome</keyword>
<dbReference type="AlphaFoldDB" id="A0A2U1JDC5"/>
<proteinExistence type="predicted"/>